<dbReference type="GO" id="GO:0016020">
    <property type="term" value="C:membrane"/>
    <property type="evidence" value="ECO:0007669"/>
    <property type="project" value="TreeGrafter"/>
</dbReference>
<keyword evidence="2" id="KW-0472">Membrane</keyword>
<reference evidence="3 4" key="1">
    <citation type="submission" date="2019-01" db="EMBL/GenBank/DDBJ databases">
        <title>Genome Assembly of Collichthys lucidus.</title>
        <authorList>
            <person name="Cai M."/>
            <person name="Xiao S."/>
        </authorList>
    </citation>
    <scope>NUCLEOTIDE SEQUENCE [LARGE SCALE GENOMIC DNA]</scope>
    <source>
        <strain evidence="3">JT15FE1705JMU</strain>
        <tissue evidence="3">Muscle</tissue>
    </source>
</reference>
<dbReference type="EMBL" id="CM014083">
    <property type="protein sequence ID" value="TKS72729.1"/>
    <property type="molecule type" value="Genomic_DNA"/>
</dbReference>
<dbReference type="AlphaFoldDB" id="A0A4U5UE46"/>
<dbReference type="STRING" id="240159.A0A4U5UE46"/>
<feature type="transmembrane region" description="Helical" evidence="2">
    <location>
        <begin position="102"/>
        <end position="121"/>
    </location>
</feature>
<keyword evidence="2" id="KW-0812">Transmembrane</keyword>
<comment type="similarity">
    <text evidence="1">Belongs to the apolipoprotein L family.</text>
</comment>
<dbReference type="PANTHER" id="PTHR14096">
    <property type="entry name" value="APOLIPOPROTEIN L"/>
    <property type="match status" value="1"/>
</dbReference>
<keyword evidence="2" id="KW-1133">Transmembrane helix</keyword>
<accession>A0A4U5UE46</accession>
<evidence type="ECO:0000256" key="2">
    <source>
        <dbReference type="SAM" id="Phobius"/>
    </source>
</evidence>
<evidence type="ECO:0000313" key="4">
    <source>
        <dbReference type="Proteomes" id="UP000298787"/>
    </source>
</evidence>
<sequence>MVNESSDRKAVERIIKEFNEKTDAIALWLQEIDNSLQAFNASHSGDIPNIENSPLGQDNSARFGSAVGRGLWGISELTRQLRVVNIGEIAARASRVVRVAEVATGVLSGLFVAVDIFFIAMDARELYQIRQTQADGTPCSEIMKFAQSIRHAAKELQKVLDEFKIMIRVIPFLEDK</sequence>
<proteinExistence type="inferred from homology"/>
<keyword evidence="4" id="KW-1185">Reference proteome</keyword>
<dbReference type="GO" id="GO:0006869">
    <property type="term" value="P:lipid transport"/>
    <property type="evidence" value="ECO:0007669"/>
    <property type="project" value="InterPro"/>
</dbReference>
<dbReference type="GO" id="GO:0005576">
    <property type="term" value="C:extracellular region"/>
    <property type="evidence" value="ECO:0007669"/>
    <property type="project" value="InterPro"/>
</dbReference>
<organism evidence="3 4">
    <name type="scientific">Collichthys lucidus</name>
    <name type="common">Big head croaker</name>
    <name type="synonym">Sciaena lucida</name>
    <dbReference type="NCBI Taxonomy" id="240159"/>
    <lineage>
        <taxon>Eukaryota</taxon>
        <taxon>Metazoa</taxon>
        <taxon>Chordata</taxon>
        <taxon>Craniata</taxon>
        <taxon>Vertebrata</taxon>
        <taxon>Euteleostomi</taxon>
        <taxon>Actinopterygii</taxon>
        <taxon>Neopterygii</taxon>
        <taxon>Teleostei</taxon>
        <taxon>Neoteleostei</taxon>
        <taxon>Acanthomorphata</taxon>
        <taxon>Eupercaria</taxon>
        <taxon>Sciaenidae</taxon>
        <taxon>Collichthys</taxon>
    </lineage>
</organism>
<protein>
    <submittedName>
        <fullName evidence="3">Uncharacterized protein</fullName>
    </submittedName>
</protein>
<dbReference type="PANTHER" id="PTHR14096:SF34">
    <property type="entry name" value="APOLIPOPROTEIN L3-LIKE-RELATED"/>
    <property type="match status" value="1"/>
</dbReference>
<dbReference type="Proteomes" id="UP000298787">
    <property type="component" value="Chromosome 6"/>
</dbReference>
<evidence type="ECO:0000313" key="3">
    <source>
        <dbReference type="EMBL" id="TKS72729.1"/>
    </source>
</evidence>
<dbReference type="GO" id="GO:0042157">
    <property type="term" value="P:lipoprotein metabolic process"/>
    <property type="evidence" value="ECO:0007669"/>
    <property type="project" value="InterPro"/>
</dbReference>
<gene>
    <name evidence="3" type="ORF">D9C73_006806</name>
</gene>
<evidence type="ECO:0000256" key="1">
    <source>
        <dbReference type="ARBA" id="ARBA00010090"/>
    </source>
</evidence>
<dbReference type="InterPro" id="IPR008405">
    <property type="entry name" value="ApoL"/>
</dbReference>
<name>A0A4U5UE46_COLLU</name>
<dbReference type="GO" id="GO:0008289">
    <property type="term" value="F:lipid binding"/>
    <property type="evidence" value="ECO:0007669"/>
    <property type="project" value="InterPro"/>
</dbReference>